<dbReference type="AlphaFoldDB" id="A0AAE4CBH0"/>
<sequence length="371" mass="38458">MPVGAMASGLYVTVLATGLYWAAAGLAPDRSPAALGVFVAALAALLFIERIRRWAVPLLGARLALFAVVAVADPGGFGRALFILAPFFAYVVLGRRAALALAAACLLGATVAAARAPGWHTDPETVSDLLMFAVGLVLTLVTAAIADGQRRSRERAERLVGELRAAQRQVAELSAAAERNRLARDIHDSVGHHLTAVGVQLEKAEAFRPRDPAVADRAVADARAAAARALAEVRESVGALRAEPFSLVAAIEALAGGLDDPGFRVAVTRTGEETGHPRPGLEALYRVAQEALTNARRHAGADLVRITVRFEAPGPASVEVADNGRGFPAGTAEGGGLRGMRERLTALGGEIHIDSSPGRGTRVVARVGGAA</sequence>
<dbReference type="CDD" id="cd16917">
    <property type="entry name" value="HATPase_UhpB-NarQ-NarX-like"/>
    <property type="match status" value="1"/>
</dbReference>
<dbReference type="Pfam" id="PF02518">
    <property type="entry name" value="HATPase_c"/>
    <property type="match status" value="1"/>
</dbReference>
<keyword evidence="7" id="KW-0067">ATP-binding</keyword>
<keyword evidence="10" id="KW-1133">Transmembrane helix</keyword>
<dbReference type="EMBL" id="JAVDYB010000001">
    <property type="protein sequence ID" value="MDR7276899.1"/>
    <property type="molecule type" value="Genomic_DNA"/>
</dbReference>
<evidence type="ECO:0000313" key="13">
    <source>
        <dbReference type="Proteomes" id="UP001183643"/>
    </source>
</evidence>
<evidence type="ECO:0000256" key="9">
    <source>
        <dbReference type="SAM" id="Coils"/>
    </source>
</evidence>
<dbReference type="InterPro" id="IPR003594">
    <property type="entry name" value="HATPase_dom"/>
</dbReference>
<feature type="transmembrane region" description="Helical" evidence="10">
    <location>
        <begin position="55"/>
        <end position="71"/>
    </location>
</feature>
<keyword evidence="9" id="KW-0175">Coiled coil</keyword>
<keyword evidence="4" id="KW-0808">Transferase</keyword>
<dbReference type="Gene3D" id="3.30.565.10">
    <property type="entry name" value="Histidine kinase-like ATPase, C-terminal domain"/>
    <property type="match status" value="1"/>
</dbReference>
<evidence type="ECO:0000313" key="12">
    <source>
        <dbReference type="EMBL" id="MDR7276899.1"/>
    </source>
</evidence>
<evidence type="ECO:0000259" key="11">
    <source>
        <dbReference type="SMART" id="SM00387"/>
    </source>
</evidence>
<evidence type="ECO:0000256" key="1">
    <source>
        <dbReference type="ARBA" id="ARBA00000085"/>
    </source>
</evidence>
<evidence type="ECO:0000256" key="6">
    <source>
        <dbReference type="ARBA" id="ARBA00022777"/>
    </source>
</evidence>
<dbReference type="PANTHER" id="PTHR24421">
    <property type="entry name" value="NITRATE/NITRITE SENSOR PROTEIN NARX-RELATED"/>
    <property type="match status" value="1"/>
</dbReference>
<proteinExistence type="predicted"/>
<feature type="domain" description="Histidine kinase/HSP90-like ATPase" evidence="11">
    <location>
        <begin position="279"/>
        <end position="371"/>
    </location>
</feature>
<reference evidence="12" key="1">
    <citation type="submission" date="2023-07" db="EMBL/GenBank/DDBJ databases">
        <title>Sequencing the genomes of 1000 actinobacteria strains.</title>
        <authorList>
            <person name="Klenk H.-P."/>
        </authorList>
    </citation>
    <scope>NUCLEOTIDE SEQUENCE</scope>
    <source>
        <strain evidence="12">DSM 44707</strain>
    </source>
</reference>
<organism evidence="12 13">
    <name type="scientific">Catenuloplanes atrovinosus</name>
    <dbReference type="NCBI Taxonomy" id="137266"/>
    <lineage>
        <taxon>Bacteria</taxon>
        <taxon>Bacillati</taxon>
        <taxon>Actinomycetota</taxon>
        <taxon>Actinomycetes</taxon>
        <taxon>Micromonosporales</taxon>
        <taxon>Micromonosporaceae</taxon>
        <taxon>Catenuloplanes</taxon>
    </lineage>
</organism>
<dbReference type="InterPro" id="IPR011712">
    <property type="entry name" value="Sig_transdc_His_kin_sub3_dim/P"/>
</dbReference>
<name>A0AAE4CBH0_9ACTN</name>
<evidence type="ECO:0000256" key="8">
    <source>
        <dbReference type="ARBA" id="ARBA00023012"/>
    </source>
</evidence>
<dbReference type="PANTHER" id="PTHR24421:SF10">
    <property type="entry name" value="NITRATE_NITRITE SENSOR PROTEIN NARQ"/>
    <property type="match status" value="1"/>
</dbReference>
<dbReference type="GO" id="GO:0046983">
    <property type="term" value="F:protein dimerization activity"/>
    <property type="evidence" value="ECO:0007669"/>
    <property type="project" value="InterPro"/>
</dbReference>
<feature type="transmembrane region" description="Helical" evidence="10">
    <location>
        <begin position="77"/>
        <end position="93"/>
    </location>
</feature>
<comment type="caution">
    <text evidence="12">The sequence shown here is derived from an EMBL/GenBank/DDBJ whole genome shotgun (WGS) entry which is preliminary data.</text>
</comment>
<keyword evidence="13" id="KW-1185">Reference proteome</keyword>
<keyword evidence="10" id="KW-0812">Transmembrane</keyword>
<feature type="transmembrane region" description="Helical" evidence="10">
    <location>
        <begin position="129"/>
        <end position="146"/>
    </location>
</feature>
<dbReference type="GO" id="GO:0005524">
    <property type="term" value="F:ATP binding"/>
    <property type="evidence" value="ECO:0007669"/>
    <property type="project" value="UniProtKB-KW"/>
</dbReference>
<evidence type="ECO:0000256" key="4">
    <source>
        <dbReference type="ARBA" id="ARBA00022679"/>
    </source>
</evidence>
<evidence type="ECO:0000256" key="7">
    <source>
        <dbReference type="ARBA" id="ARBA00022840"/>
    </source>
</evidence>
<dbReference type="Gene3D" id="1.20.5.1930">
    <property type="match status" value="1"/>
</dbReference>
<keyword evidence="5" id="KW-0547">Nucleotide-binding</keyword>
<keyword evidence="3" id="KW-0597">Phosphoprotein</keyword>
<dbReference type="RefSeq" id="WP_310369106.1">
    <property type="nucleotide sequence ID" value="NZ_JAVDYB010000001.1"/>
</dbReference>
<dbReference type="EC" id="2.7.13.3" evidence="2"/>
<dbReference type="SUPFAM" id="SSF55874">
    <property type="entry name" value="ATPase domain of HSP90 chaperone/DNA topoisomerase II/histidine kinase"/>
    <property type="match status" value="1"/>
</dbReference>
<gene>
    <name evidence="12" type="ORF">J2S41_003677</name>
</gene>
<dbReference type="InterPro" id="IPR036890">
    <property type="entry name" value="HATPase_C_sf"/>
</dbReference>
<dbReference type="Proteomes" id="UP001183643">
    <property type="component" value="Unassembled WGS sequence"/>
</dbReference>
<dbReference type="GO" id="GO:0000155">
    <property type="term" value="F:phosphorelay sensor kinase activity"/>
    <property type="evidence" value="ECO:0007669"/>
    <property type="project" value="InterPro"/>
</dbReference>
<evidence type="ECO:0000256" key="10">
    <source>
        <dbReference type="SAM" id="Phobius"/>
    </source>
</evidence>
<evidence type="ECO:0000256" key="3">
    <source>
        <dbReference type="ARBA" id="ARBA00022553"/>
    </source>
</evidence>
<evidence type="ECO:0000256" key="5">
    <source>
        <dbReference type="ARBA" id="ARBA00022741"/>
    </source>
</evidence>
<keyword evidence="6 12" id="KW-0418">Kinase</keyword>
<dbReference type="SMART" id="SM00387">
    <property type="entry name" value="HATPase_c"/>
    <property type="match status" value="1"/>
</dbReference>
<feature type="transmembrane region" description="Helical" evidence="10">
    <location>
        <begin position="32"/>
        <end position="48"/>
    </location>
</feature>
<dbReference type="Pfam" id="PF07730">
    <property type="entry name" value="HisKA_3"/>
    <property type="match status" value="1"/>
</dbReference>
<feature type="transmembrane region" description="Helical" evidence="10">
    <location>
        <begin position="7"/>
        <end position="26"/>
    </location>
</feature>
<dbReference type="GO" id="GO:0016020">
    <property type="term" value="C:membrane"/>
    <property type="evidence" value="ECO:0007669"/>
    <property type="project" value="InterPro"/>
</dbReference>
<feature type="transmembrane region" description="Helical" evidence="10">
    <location>
        <begin position="98"/>
        <end position="117"/>
    </location>
</feature>
<feature type="coiled-coil region" evidence="9">
    <location>
        <begin position="149"/>
        <end position="183"/>
    </location>
</feature>
<keyword evidence="8" id="KW-0902">Two-component regulatory system</keyword>
<keyword evidence="10" id="KW-0472">Membrane</keyword>
<evidence type="ECO:0000256" key="2">
    <source>
        <dbReference type="ARBA" id="ARBA00012438"/>
    </source>
</evidence>
<accession>A0AAE4CBH0</accession>
<protein>
    <recommendedName>
        <fullName evidence="2">histidine kinase</fullName>
        <ecNumber evidence="2">2.7.13.3</ecNumber>
    </recommendedName>
</protein>
<comment type="catalytic activity">
    <reaction evidence="1">
        <text>ATP + protein L-histidine = ADP + protein N-phospho-L-histidine.</text>
        <dbReference type="EC" id="2.7.13.3"/>
    </reaction>
</comment>
<dbReference type="InterPro" id="IPR050482">
    <property type="entry name" value="Sensor_HK_TwoCompSys"/>
</dbReference>